<name>A0A835H783_9MAGN</name>
<sequence>MDRTKKRPTSQPDPSPNKKPHEKKRPTFPSYLQTPNLPPKIKLVCEILANTPTPNVETTLEDTGIRVTTDDVEQVLKLSYAHPGPAVKFFRWSGKQLNDNHSPYGWNLVVDLLGNNLLFEAMWDAIKSMKKEGLLSLATFASVFSSYVVGECVEEAMMTFEVMDQYGCARDVVALNSLLSAICRQGKTVKAWEFLHIAKEKIRPDGDTYAILLEGWESEGDVGNAHKTFEEMVIQFGWDPVNVPGYDAFLNTLLKSHHDGVRETMKFFDVMKSNRCFPGMKFFRSALNEFLKTSNLRDASNVWETMVRLNGCKPDTEMFNGMMSLQCYLNQADVAYRLLDEMVFYGAFPDSETYSTLLKFMLKLRKVREVSVIFNEMVKNEFIPTHENCSAALTLYVDIGDPDMAIKVWKCMLENEMTPGCEIAGNKLIVGLRDLNRLPEARKYAEDMIERGIKLHSKTLSKLKQSLTQLGKAYAYDELLRKWKSNAH</sequence>
<evidence type="ECO:0000313" key="6">
    <source>
        <dbReference type="Proteomes" id="UP000631114"/>
    </source>
</evidence>
<organism evidence="5 6">
    <name type="scientific">Coptis chinensis</name>
    <dbReference type="NCBI Taxonomy" id="261450"/>
    <lineage>
        <taxon>Eukaryota</taxon>
        <taxon>Viridiplantae</taxon>
        <taxon>Streptophyta</taxon>
        <taxon>Embryophyta</taxon>
        <taxon>Tracheophyta</taxon>
        <taxon>Spermatophyta</taxon>
        <taxon>Magnoliopsida</taxon>
        <taxon>Ranunculales</taxon>
        <taxon>Ranunculaceae</taxon>
        <taxon>Coptidoideae</taxon>
        <taxon>Coptis</taxon>
    </lineage>
</organism>
<gene>
    <name evidence="5" type="ORF">IFM89_019281</name>
</gene>
<dbReference type="InterPro" id="IPR011990">
    <property type="entry name" value="TPR-like_helical_dom_sf"/>
</dbReference>
<evidence type="ECO:0008006" key="7">
    <source>
        <dbReference type="Google" id="ProtNLM"/>
    </source>
</evidence>
<dbReference type="EMBL" id="JADFTS010000008">
    <property type="protein sequence ID" value="KAF9592977.1"/>
    <property type="molecule type" value="Genomic_DNA"/>
</dbReference>
<feature type="region of interest" description="Disordered" evidence="4">
    <location>
        <begin position="1"/>
        <end position="35"/>
    </location>
</feature>
<dbReference type="PANTHER" id="PTHR47938:SF35">
    <property type="entry name" value="PENTATRICOPEPTIDE REPEAT-CONTAINING PROTEIN 4, MITOCHONDRIAL-RELATED"/>
    <property type="match status" value="1"/>
</dbReference>
<reference evidence="5 6" key="1">
    <citation type="submission" date="2020-10" db="EMBL/GenBank/DDBJ databases">
        <title>The Coptis chinensis genome and diversification of protoberbering-type alkaloids.</title>
        <authorList>
            <person name="Wang B."/>
            <person name="Shu S."/>
            <person name="Song C."/>
            <person name="Liu Y."/>
        </authorList>
    </citation>
    <scope>NUCLEOTIDE SEQUENCE [LARGE SCALE GENOMIC DNA]</scope>
    <source>
        <strain evidence="5">HL-2020</strain>
        <tissue evidence="5">Leaf</tissue>
    </source>
</reference>
<dbReference type="GO" id="GO:0003729">
    <property type="term" value="F:mRNA binding"/>
    <property type="evidence" value="ECO:0007669"/>
    <property type="project" value="TreeGrafter"/>
</dbReference>
<dbReference type="OrthoDB" id="1911504at2759"/>
<protein>
    <recommendedName>
        <fullName evidence="7">Pentatricopeptide repeat-containing protein</fullName>
    </recommendedName>
</protein>
<accession>A0A835H783</accession>
<dbReference type="Gene3D" id="1.25.40.10">
    <property type="entry name" value="Tetratricopeptide repeat domain"/>
    <property type="match status" value="3"/>
</dbReference>
<dbReference type="PROSITE" id="PS51375">
    <property type="entry name" value="PPR"/>
    <property type="match status" value="1"/>
</dbReference>
<evidence type="ECO:0000256" key="4">
    <source>
        <dbReference type="SAM" id="MobiDB-lite"/>
    </source>
</evidence>
<dbReference type="Pfam" id="PF13041">
    <property type="entry name" value="PPR_2"/>
    <property type="match status" value="2"/>
</dbReference>
<comment type="caution">
    <text evidence="5">The sequence shown here is derived from an EMBL/GenBank/DDBJ whole genome shotgun (WGS) entry which is preliminary data.</text>
</comment>
<dbReference type="InterPro" id="IPR002885">
    <property type="entry name" value="PPR_rpt"/>
</dbReference>
<proteinExistence type="inferred from homology"/>
<dbReference type="Pfam" id="PF01535">
    <property type="entry name" value="PPR"/>
    <property type="match status" value="2"/>
</dbReference>
<dbReference type="AlphaFoldDB" id="A0A835H783"/>
<feature type="repeat" description="PPR" evidence="3">
    <location>
        <begin position="350"/>
        <end position="384"/>
    </location>
</feature>
<keyword evidence="2" id="KW-0677">Repeat</keyword>
<evidence type="ECO:0000256" key="1">
    <source>
        <dbReference type="ARBA" id="ARBA00007626"/>
    </source>
</evidence>
<evidence type="ECO:0000256" key="3">
    <source>
        <dbReference type="PROSITE-ProRule" id="PRU00708"/>
    </source>
</evidence>
<keyword evidence="6" id="KW-1185">Reference proteome</keyword>
<evidence type="ECO:0000256" key="2">
    <source>
        <dbReference type="ARBA" id="ARBA00022737"/>
    </source>
</evidence>
<comment type="similarity">
    <text evidence="1">Belongs to the PPR family. P subfamily.</text>
</comment>
<evidence type="ECO:0000313" key="5">
    <source>
        <dbReference type="EMBL" id="KAF9592977.1"/>
    </source>
</evidence>
<dbReference type="Proteomes" id="UP000631114">
    <property type="component" value="Unassembled WGS sequence"/>
</dbReference>
<dbReference type="PANTHER" id="PTHR47938">
    <property type="entry name" value="RESPIRATORY COMPLEX I CHAPERONE (CIA84), PUTATIVE (AFU_ORTHOLOGUE AFUA_2G06020)-RELATED"/>
    <property type="match status" value="1"/>
</dbReference>
<dbReference type="NCBIfam" id="TIGR00756">
    <property type="entry name" value="PPR"/>
    <property type="match status" value="1"/>
</dbReference>